<dbReference type="PANTHER" id="PTHR47966">
    <property type="entry name" value="BETA-SITE APP-CLEAVING ENZYME, ISOFORM A-RELATED"/>
    <property type="match status" value="1"/>
</dbReference>
<evidence type="ECO:0000259" key="5">
    <source>
        <dbReference type="PROSITE" id="PS51767"/>
    </source>
</evidence>
<dbReference type="EMBL" id="CAJEWN010000098">
    <property type="protein sequence ID" value="CAD2163590.1"/>
    <property type="molecule type" value="Genomic_DNA"/>
</dbReference>
<sequence length="363" mass="40251">MNKIKNLFQQKYKFLTKRMTKEYETPLIDSYNTIFTATVTIGTPGQEFNVVIDTGSTSFWVLDSSCCQSNSEENSNNIVNKFDSSSSSTFLTTNTEFECKYADGTFSEGFLGIDRLKFGSKDDPNILTVPTALIGLASDAQSGGSMFELKIDGIFGLGPPRSDDLCGFESPLYTAYQNKLINKSIFSVYMHNSKDSGNGEYGGDITFGGIDNEHCGSPVHWVKAHNSIYWRFRLDSLSHEGNSIDIKSKEAISDTGSSLISGPKTAVKHIYDSIGDIEIYEGMILIPCDKDFEPVVFTIGGMHFKLGKEVLTIRNEDIGDEFCEFGIASGGSELWIFGDPFIRKYCTVYDFGQRKIGFVAQKQ</sequence>
<dbReference type="Pfam" id="PF00026">
    <property type="entry name" value="Asp"/>
    <property type="match status" value="1"/>
</dbReference>
<dbReference type="PANTHER" id="PTHR47966:SF45">
    <property type="entry name" value="PEPTIDASE A1 DOMAIN-CONTAINING PROTEIN"/>
    <property type="match status" value="1"/>
</dbReference>
<dbReference type="GO" id="GO:0006508">
    <property type="term" value="P:proteolysis"/>
    <property type="evidence" value="ECO:0007669"/>
    <property type="project" value="UniProtKB-KW"/>
</dbReference>
<keyword evidence="4" id="KW-0378">Hydrolase</keyword>
<dbReference type="AlphaFoldDB" id="A0A6V7US16"/>
<dbReference type="SUPFAM" id="SSF50630">
    <property type="entry name" value="Acid proteases"/>
    <property type="match status" value="1"/>
</dbReference>
<dbReference type="OrthoDB" id="5794195at2759"/>
<comment type="caution">
    <text evidence="6">The sequence shown here is derived from an EMBL/GenBank/DDBJ whole genome shotgun (WGS) entry which is preliminary data.</text>
</comment>
<proteinExistence type="inferred from homology"/>
<keyword evidence="4" id="KW-0645">Protease</keyword>
<accession>A0A6V7US16</accession>
<dbReference type="PROSITE" id="PS00141">
    <property type="entry name" value="ASP_PROTEASE"/>
    <property type="match status" value="2"/>
</dbReference>
<name>A0A6V7US16_MELEN</name>
<evidence type="ECO:0000256" key="3">
    <source>
        <dbReference type="PIRSR" id="PIRSR601461-2"/>
    </source>
</evidence>
<evidence type="ECO:0000256" key="1">
    <source>
        <dbReference type="ARBA" id="ARBA00007447"/>
    </source>
</evidence>
<feature type="active site" evidence="2">
    <location>
        <position position="254"/>
    </location>
</feature>
<evidence type="ECO:0000256" key="4">
    <source>
        <dbReference type="RuleBase" id="RU000454"/>
    </source>
</evidence>
<feature type="domain" description="Peptidase A1" evidence="5">
    <location>
        <begin position="35"/>
        <end position="359"/>
    </location>
</feature>
<dbReference type="PRINTS" id="PR00792">
    <property type="entry name" value="PEPSIN"/>
</dbReference>
<dbReference type="Proteomes" id="UP000580250">
    <property type="component" value="Unassembled WGS sequence"/>
</dbReference>
<organism evidence="6 7">
    <name type="scientific">Meloidogyne enterolobii</name>
    <name type="common">Root-knot nematode worm</name>
    <name type="synonym">Meloidogyne mayaguensis</name>
    <dbReference type="NCBI Taxonomy" id="390850"/>
    <lineage>
        <taxon>Eukaryota</taxon>
        <taxon>Metazoa</taxon>
        <taxon>Ecdysozoa</taxon>
        <taxon>Nematoda</taxon>
        <taxon>Chromadorea</taxon>
        <taxon>Rhabditida</taxon>
        <taxon>Tylenchina</taxon>
        <taxon>Tylenchomorpha</taxon>
        <taxon>Tylenchoidea</taxon>
        <taxon>Meloidogynidae</taxon>
        <taxon>Meloidogyninae</taxon>
        <taxon>Meloidogyne</taxon>
    </lineage>
</organism>
<keyword evidence="4" id="KW-0064">Aspartyl protease</keyword>
<gene>
    <name evidence="6" type="ORF">MENT_LOCUS16090</name>
</gene>
<dbReference type="InterPro" id="IPR033121">
    <property type="entry name" value="PEPTIDASE_A1"/>
</dbReference>
<protein>
    <recommendedName>
        <fullName evidence="5">Peptidase A1 domain-containing protein</fullName>
    </recommendedName>
</protein>
<dbReference type="GO" id="GO:0005764">
    <property type="term" value="C:lysosome"/>
    <property type="evidence" value="ECO:0007669"/>
    <property type="project" value="TreeGrafter"/>
</dbReference>
<comment type="similarity">
    <text evidence="1 4">Belongs to the peptidase A1 family.</text>
</comment>
<reference evidence="6 7" key="1">
    <citation type="submission" date="2020-08" db="EMBL/GenBank/DDBJ databases">
        <authorList>
            <person name="Koutsovoulos G."/>
            <person name="Danchin GJ E."/>
        </authorList>
    </citation>
    <scope>NUCLEOTIDE SEQUENCE [LARGE SCALE GENOMIC DNA]</scope>
</reference>
<evidence type="ECO:0000256" key="2">
    <source>
        <dbReference type="PIRSR" id="PIRSR601461-1"/>
    </source>
</evidence>
<dbReference type="Gene3D" id="2.40.70.10">
    <property type="entry name" value="Acid Proteases"/>
    <property type="match status" value="2"/>
</dbReference>
<dbReference type="CDD" id="cd05471">
    <property type="entry name" value="pepsin_like"/>
    <property type="match status" value="1"/>
</dbReference>
<dbReference type="InterPro" id="IPR034164">
    <property type="entry name" value="Pepsin-like_dom"/>
</dbReference>
<evidence type="ECO:0000313" key="6">
    <source>
        <dbReference type="EMBL" id="CAD2163590.1"/>
    </source>
</evidence>
<evidence type="ECO:0000313" key="7">
    <source>
        <dbReference type="Proteomes" id="UP000580250"/>
    </source>
</evidence>
<dbReference type="InterPro" id="IPR021109">
    <property type="entry name" value="Peptidase_aspartic_dom_sf"/>
</dbReference>
<dbReference type="InterPro" id="IPR001461">
    <property type="entry name" value="Aspartic_peptidase_A1"/>
</dbReference>
<feature type="disulfide bond" evidence="3">
    <location>
        <begin position="288"/>
        <end position="323"/>
    </location>
</feature>
<dbReference type="GO" id="GO:0004190">
    <property type="term" value="F:aspartic-type endopeptidase activity"/>
    <property type="evidence" value="ECO:0007669"/>
    <property type="project" value="UniProtKB-KW"/>
</dbReference>
<keyword evidence="3" id="KW-1015">Disulfide bond</keyword>
<dbReference type="PROSITE" id="PS51767">
    <property type="entry name" value="PEPTIDASE_A1"/>
    <property type="match status" value="1"/>
</dbReference>
<feature type="active site" evidence="2">
    <location>
        <position position="53"/>
    </location>
</feature>
<dbReference type="InterPro" id="IPR001969">
    <property type="entry name" value="Aspartic_peptidase_AS"/>
</dbReference>